<evidence type="ECO:0000313" key="2">
    <source>
        <dbReference type="Proteomes" id="UP000600946"/>
    </source>
</evidence>
<gene>
    <name evidence="1" type="ORF">GCM10010326_74630</name>
</gene>
<evidence type="ECO:0000313" key="1">
    <source>
        <dbReference type="EMBL" id="GGY69445.1"/>
    </source>
</evidence>
<dbReference type="Proteomes" id="UP000600946">
    <property type="component" value="Unassembled WGS sequence"/>
</dbReference>
<name>A0ABQ3AWE0_9ACTN</name>
<sequence>MRDSEAIAHRGWGRYHPKLNVPNLVVTIDVVASLTGQNLGQTPEEMLADTFRSSADSPRCATD</sequence>
<organism evidence="1 2">
    <name type="scientific">Streptomyces xanthochromogenes</name>
    <dbReference type="NCBI Taxonomy" id="67384"/>
    <lineage>
        <taxon>Bacteria</taxon>
        <taxon>Bacillati</taxon>
        <taxon>Actinomycetota</taxon>
        <taxon>Actinomycetes</taxon>
        <taxon>Kitasatosporales</taxon>
        <taxon>Streptomycetaceae</taxon>
        <taxon>Streptomyces</taxon>
    </lineage>
</organism>
<keyword evidence="2" id="KW-1185">Reference proteome</keyword>
<dbReference type="EMBL" id="BMUU01000022">
    <property type="protein sequence ID" value="GGY69445.1"/>
    <property type="molecule type" value="Genomic_DNA"/>
</dbReference>
<proteinExistence type="predicted"/>
<reference evidence="2" key="1">
    <citation type="journal article" date="2019" name="Int. J. Syst. Evol. Microbiol.">
        <title>The Global Catalogue of Microorganisms (GCM) 10K type strain sequencing project: providing services to taxonomists for standard genome sequencing and annotation.</title>
        <authorList>
            <consortium name="The Broad Institute Genomics Platform"/>
            <consortium name="The Broad Institute Genome Sequencing Center for Infectious Disease"/>
            <person name="Wu L."/>
            <person name="Ma J."/>
        </authorList>
    </citation>
    <scope>NUCLEOTIDE SEQUENCE [LARGE SCALE GENOMIC DNA]</scope>
    <source>
        <strain evidence="2">JCM 4594</strain>
    </source>
</reference>
<comment type="caution">
    <text evidence="1">The sequence shown here is derived from an EMBL/GenBank/DDBJ whole genome shotgun (WGS) entry which is preliminary data.</text>
</comment>
<accession>A0ABQ3AWE0</accession>
<protein>
    <submittedName>
        <fullName evidence="1">Uncharacterized protein</fullName>
    </submittedName>
</protein>